<feature type="active site" description="Proton donor" evidence="7">
    <location>
        <position position="93"/>
    </location>
</feature>
<dbReference type="InterPro" id="IPR011060">
    <property type="entry name" value="RibuloseP-bd_barrel"/>
</dbReference>
<dbReference type="NCBIfam" id="TIGR02127">
    <property type="entry name" value="pyrF_sub2"/>
    <property type="match status" value="1"/>
</dbReference>
<protein>
    <recommendedName>
        <fullName evidence="7">Orotidine 5'-phosphate decarboxylase</fullName>
        <ecNumber evidence="7">4.1.1.23</ecNumber>
    </recommendedName>
    <alternativeName>
        <fullName evidence="7">OMP decarboxylase</fullName>
        <shortName evidence="7">OMPDCase</shortName>
        <shortName evidence="7">OMPdecase</shortName>
    </alternativeName>
</protein>
<dbReference type="InterPro" id="IPR011995">
    <property type="entry name" value="OMPdecase_type-2"/>
</dbReference>
<dbReference type="InterPro" id="IPR001754">
    <property type="entry name" value="OMPdeCOase_dom"/>
</dbReference>
<dbReference type="AlphaFoldDB" id="A0A846MMR6"/>
<evidence type="ECO:0000256" key="1">
    <source>
        <dbReference type="ARBA" id="ARBA00004861"/>
    </source>
</evidence>
<evidence type="ECO:0000313" key="10">
    <source>
        <dbReference type="Proteomes" id="UP000537126"/>
    </source>
</evidence>
<evidence type="ECO:0000256" key="6">
    <source>
        <dbReference type="ARBA" id="ARBA00049157"/>
    </source>
</evidence>
<keyword evidence="10" id="KW-1185">Reference proteome</keyword>
<dbReference type="SMART" id="SM00934">
    <property type="entry name" value="OMPdecase"/>
    <property type="match status" value="1"/>
</dbReference>
<dbReference type="GO" id="GO:0044205">
    <property type="term" value="P:'de novo' UMP biosynthetic process"/>
    <property type="evidence" value="ECO:0007669"/>
    <property type="project" value="UniProtKB-UniRule"/>
</dbReference>
<dbReference type="Pfam" id="PF00215">
    <property type="entry name" value="OMPdecase"/>
    <property type="match status" value="1"/>
</dbReference>
<dbReference type="RefSeq" id="WP_166918088.1">
    <property type="nucleotide sequence ID" value="NZ_JAASRN010000001.1"/>
</dbReference>
<dbReference type="EMBL" id="JAASRN010000001">
    <property type="protein sequence ID" value="NIK72784.1"/>
    <property type="molecule type" value="Genomic_DNA"/>
</dbReference>
<reference evidence="9 10" key="1">
    <citation type="submission" date="2020-03" db="EMBL/GenBank/DDBJ databases">
        <title>Genomic Encyclopedia of Type Strains, Phase IV (KMG-IV): sequencing the most valuable type-strain genomes for metagenomic binning, comparative biology and taxonomic classification.</title>
        <authorList>
            <person name="Goeker M."/>
        </authorList>
    </citation>
    <scope>NUCLEOTIDE SEQUENCE [LARGE SCALE GENOMIC DNA]</scope>
    <source>
        <strain evidence="9 10">DSM 5718</strain>
    </source>
</reference>
<comment type="pathway">
    <text evidence="1 7">Pyrimidine metabolism; UMP biosynthesis via de novo pathway; UMP from orotate: step 2/2.</text>
</comment>
<evidence type="ECO:0000313" key="9">
    <source>
        <dbReference type="EMBL" id="NIK72784.1"/>
    </source>
</evidence>
<dbReference type="PANTHER" id="PTHR43375">
    <property type="entry name" value="OROTIDINE 5'-PHOSPHATE DECARBOXYLASE"/>
    <property type="match status" value="1"/>
</dbReference>
<dbReference type="Proteomes" id="UP000537126">
    <property type="component" value="Unassembled WGS sequence"/>
</dbReference>
<comment type="caution">
    <text evidence="9">The sequence shown here is derived from an EMBL/GenBank/DDBJ whole genome shotgun (WGS) entry which is preliminary data.</text>
</comment>
<evidence type="ECO:0000256" key="4">
    <source>
        <dbReference type="ARBA" id="ARBA00022975"/>
    </source>
</evidence>
<keyword evidence="5 7" id="KW-0456">Lyase</keyword>
<gene>
    <name evidence="7" type="primary">pyrF</name>
    <name evidence="9" type="ORF">FHS56_000270</name>
</gene>
<comment type="similarity">
    <text evidence="2 7">Belongs to the OMP decarboxylase family. Type 2 subfamily.</text>
</comment>
<evidence type="ECO:0000256" key="3">
    <source>
        <dbReference type="ARBA" id="ARBA00022793"/>
    </source>
</evidence>
<evidence type="ECO:0000256" key="7">
    <source>
        <dbReference type="HAMAP-Rule" id="MF_01215"/>
    </source>
</evidence>
<sequence length="269" mass="30197">MQYSQLSALIRQKQSMLCVGLDSDLHHIPAHLLRSPDPIFEFNKQIIDATYPYAVAYKPNLAFYEALGARGWDSLARTMEYMPKDVFRIADAKRGDIGNTAALYARTFFETLHFDAVTLSPYMGKDSITPFLEYPDKWVIVLARTSNAGGADFQELKLQDGRHLYEAVIQKSSQWSSHERMMYVVGATQSEAIRHIRQLIPKHFLLVPGVGAQGGDLRAVLQYGSNEHGGLLINSSRGIIYASNGQDFAQVASKVAQALQEEIKQIMQW</sequence>
<dbReference type="Gene3D" id="3.20.20.70">
    <property type="entry name" value="Aldolase class I"/>
    <property type="match status" value="1"/>
</dbReference>
<dbReference type="UniPathway" id="UPA00070">
    <property type="reaction ID" value="UER00120"/>
</dbReference>
<keyword evidence="3 7" id="KW-0210">Decarboxylase</keyword>
<evidence type="ECO:0000256" key="2">
    <source>
        <dbReference type="ARBA" id="ARBA00008847"/>
    </source>
</evidence>
<dbReference type="PANTHER" id="PTHR43375:SF1">
    <property type="entry name" value="OROTIDINE 5'-PHOSPHATE DECARBOXYLASE"/>
    <property type="match status" value="1"/>
</dbReference>
<dbReference type="EC" id="4.1.1.23" evidence="7"/>
<name>A0A846MMR6_9BACT</name>
<dbReference type="CDD" id="cd04725">
    <property type="entry name" value="OMP_decarboxylase_like"/>
    <property type="match status" value="1"/>
</dbReference>
<dbReference type="GO" id="GO:0006207">
    <property type="term" value="P:'de novo' pyrimidine nucleobase biosynthetic process"/>
    <property type="evidence" value="ECO:0007669"/>
    <property type="project" value="InterPro"/>
</dbReference>
<feature type="domain" description="Orotidine 5'-phosphate decarboxylase" evidence="8">
    <location>
        <begin position="16"/>
        <end position="252"/>
    </location>
</feature>
<comment type="catalytic activity">
    <reaction evidence="6 7">
        <text>orotidine 5'-phosphate + H(+) = UMP + CO2</text>
        <dbReference type="Rhea" id="RHEA:11596"/>
        <dbReference type="ChEBI" id="CHEBI:15378"/>
        <dbReference type="ChEBI" id="CHEBI:16526"/>
        <dbReference type="ChEBI" id="CHEBI:57538"/>
        <dbReference type="ChEBI" id="CHEBI:57865"/>
        <dbReference type="EC" id="4.1.1.23"/>
    </reaction>
</comment>
<dbReference type="SUPFAM" id="SSF51366">
    <property type="entry name" value="Ribulose-phoshate binding barrel"/>
    <property type="match status" value="1"/>
</dbReference>
<evidence type="ECO:0000256" key="5">
    <source>
        <dbReference type="ARBA" id="ARBA00023239"/>
    </source>
</evidence>
<dbReference type="GO" id="GO:0004590">
    <property type="term" value="F:orotidine-5'-phosphate decarboxylase activity"/>
    <property type="evidence" value="ECO:0007669"/>
    <property type="project" value="UniProtKB-UniRule"/>
</dbReference>
<keyword evidence="4 7" id="KW-0665">Pyrimidine biosynthesis</keyword>
<proteinExistence type="inferred from homology"/>
<organism evidence="9 10">
    <name type="scientific">Thermonema lapsum</name>
    <dbReference type="NCBI Taxonomy" id="28195"/>
    <lineage>
        <taxon>Bacteria</taxon>
        <taxon>Pseudomonadati</taxon>
        <taxon>Bacteroidota</taxon>
        <taxon>Cytophagia</taxon>
        <taxon>Cytophagales</taxon>
        <taxon>Thermonemataceae</taxon>
        <taxon>Thermonema</taxon>
    </lineage>
</organism>
<dbReference type="InterPro" id="IPR013785">
    <property type="entry name" value="Aldolase_TIM"/>
</dbReference>
<dbReference type="HAMAP" id="MF_01215">
    <property type="entry name" value="OMPdecase_type2"/>
    <property type="match status" value="1"/>
</dbReference>
<evidence type="ECO:0000259" key="8">
    <source>
        <dbReference type="SMART" id="SM00934"/>
    </source>
</evidence>
<accession>A0A846MMR6</accession>